<feature type="compositionally biased region" description="Low complexity" evidence="1">
    <location>
        <begin position="372"/>
        <end position="383"/>
    </location>
</feature>
<dbReference type="KEGG" id="shun:DWB77_00293"/>
<feature type="region of interest" description="Disordered" evidence="1">
    <location>
        <begin position="327"/>
        <end position="384"/>
    </location>
</feature>
<feature type="compositionally biased region" description="Pro residues" evidence="1">
    <location>
        <begin position="358"/>
        <end position="371"/>
    </location>
</feature>
<feature type="compositionally biased region" description="Low complexity" evidence="1">
    <location>
        <begin position="199"/>
        <end position="209"/>
    </location>
</feature>
<organism evidence="2 3">
    <name type="scientific">Streptomyces hundungensis</name>
    <dbReference type="NCBI Taxonomy" id="1077946"/>
    <lineage>
        <taxon>Bacteria</taxon>
        <taxon>Bacillati</taxon>
        <taxon>Actinomycetota</taxon>
        <taxon>Actinomycetes</taxon>
        <taxon>Kitasatosporales</taxon>
        <taxon>Streptomycetaceae</taxon>
        <taxon>Streptomyces</taxon>
    </lineage>
</organism>
<sequence>MVKAGRPQGGPKGQSEQANALANFVRALTKDFTVRELAERYKISKTSWGEYRSGAKLIHLHLLKRLVHDLVRDERTRIQRWEDAQSLHAAAVAAQRPVPPANETASDRGVTPREAVEQATATLQDTERLVHLLLGVIAGLQMQLSPTSSSPLDGTKEQPGGMAAASDLEEAESRLVQVRLVQSAVTRVRDEAATYDIDPAAVPPGAAEAGRTEEGTQSLPARYATASREAAVILLVSRAALAQQHEAVQLLSARSVQADTPRSLPSAPSPAPALAGPPRTGGGAPAESGTPRRSWQRLPVVVAALVLTATVSGAAVYTVIDLRNAKPPAAGPASSPASTPASPSTATARTPSALRSSPPSPSASPAGPAPNAPAGAPGPAAVPKTFIGTWEGEFTEPGERTLSLRRIVVREGTVGTAVAHVLTLSRTALCQSQGTVTSAGASLTIGPGTATAPSTGPCDPTGDISLRSNDADTLTWTSGSTTTTLHHAASADRAVPTPYLGTWRAQDGNDPTSSVRMTIQQGPLGQARAEFSWDGDIHHCKGVSILASTGDGLKFGPETVTASEPAGFCTQTPSRIISPPQADTMHVEWFTPPDGSQPRAFAFHRAG</sequence>
<evidence type="ECO:0000313" key="2">
    <source>
        <dbReference type="EMBL" id="AYG78186.1"/>
    </source>
</evidence>
<feature type="compositionally biased region" description="Low complexity" evidence="1">
    <location>
        <begin position="327"/>
        <end position="357"/>
    </location>
</feature>
<accession>A0A387H3D5</accession>
<protein>
    <submittedName>
        <fullName evidence="2">Uncharacterized protein</fullName>
    </submittedName>
</protein>
<feature type="region of interest" description="Disordered" evidence="1">
    <location>
        <begin position="259"/>
        <end position="293"/>
    </location>
</feature>
<dbReference type="Proteomes" id="UP000271554">
    <property type="component" value="Chromosome"/>
</dbReference>
<dbReference type="AlphaFoldDB" id="A0A387H3D5"/>
<feature type="region of interest" description="Disordered" evidence="1">
    <location>
        <begin position="146"/>
        <end position="168"/>
    </location>
</feature>
<name>A0A387H3D5_9ACTN</name>
<keyword evidence="3" id="KW-1185">Reference proteome</keyword>
<dbReference type="RefSeq" id="WP_162952327.1">
    <property type="nucleotide sequence ID" value="NZ_CP032698.1"/>
</dbReference>
<evidence type="ECO:0000313" key="3">
    <source>
        <dbReference type="Proteomes" id="UP000271554"/>
    </source>
</evidence>
<dbReference type="EMBL" id="CP032698">
    <property type="protein sequence ID" value="AYG78186.1"/>
    <property type="molecule type" value="Genomic_DNA"/>
</dbReference>
<feature type="compositionally biased region" description="Low complexity" evidence="1">
    <location>
        <begin position="261"/>
        <end position="278"/>
    </location>
</feature>
<evidence type="ECO:0000256" key="1">
    <source>
        <dbReference type="SAM" id="MobiDB-lite"/>
    </source>
</evidence>
<gene>
    <name evidence="2" type="ORF">DWB77_00293</name>
</gene>
<feature type="region of interest" description="Disordered" evidence="1">
    <location>
        <begin position="91"/>
        <end position="114"/>
    </location>
</feature>
<reference evidence="2 3" key="1">
    <citation type="submission" date="2018-10" db="EMBL/GenBank/DDBJ databases">
        <title>Relationship between Morphology and Antimicrobial Activity in Streptomyces.</title>
        <authorList>
            <person name="Kang H.J."/>
            <person name="Kim S.B."/>
        </authorList>
    </citation>
    <scope>NUCLEOTIDE SEQUENCE [LARGE SCALE GENOMIC DNA]</scope>
    <source>
        <strain evidence="2 3">BH38</strain>
    </source>
</reference>
<feature type="region of interest" description="Disordered" evidence="1">
    <location>
        <begin position="196"/>
        <end position="220"/>
    </location>
</feature>
<proteinExistence type="predicted"/>